<dbReference type="EMBL" id="JAVRHO010000017">
    <property type="protein sequence ID" value="MDT0647478.1"/>
    <property type="molecule type" value="Genomic_DNA"/>
</dbReference>
<proteinExistence type="predicted"/>
<dbReference type="Proteomes" id="UP001245285">
    <property type="component" value="Unassembled WGS sequence"/>
</dbReference>
<reference evidence="2 3" key="1">
    <citation type="submission" date="2023-09" db="EMBL/GenBank/DDBJ databases">
        <authorList>
            <person name="Rey-Velasco X."/>
        </authorList>
    </citation>
    <scope>NUCLEOTIDE SEQUENCE [LARGE SCALE GENOMIC DNA]</scope>
    <source>
        <strain evidence="2 3">F260</strain>
    </source>
</reference>
<feature type="coiled-coil region" evidence="1">
    <location>
        <begin position="160"/>
        <end position="191"/>
    </location>
</feature>
<protein>
    <recommendedName>
        <fullName evidence="4">DNA-binding protein</fullName>
    </recommendedName>
</protein>
<accession>A0ABU3CM95</accession>
<comment type="caution">
    <text evidence="2">The sequence shown here is derived from an EMBL/GenBank/DDBJ whole genome shotgun (WGS) entry which is preliminary data.</text>
</comment>
<keyword evidence="1" id="KW-0175">Coiled coil</keyword>
<organism evidence="2 3">
    <name type="scientific">Autumnicola lenta</name>
    <dbReference type="NCBI Taxonomy" id="3075593"/>
    <lineage>
        <taxon>Bacteria</taxon>
        <taxon>Pseudomonadati</taxon>
        <taxon>Bacteroidota</taxon>
        <taxon>Flavobacteriia</taxon>
        <taxon>Flavobacteriales</taxon>
        <taxon>Flavobacteriaceae</taxon>
        <taxon>Autumnicola</taxon>
    </lineage>
</organism>
<gene>
    <name evidence="2" type="ORF">RM545_12320</name>
</gene>
<dbReference type="RefSeq" id="WP_311495587.1">
    <property type="nucleotide sequence ID" value="NZ_JAVRHO010000017.1"/>
</dbReference>
<evidence type="ECO:0000313" key="3">
    <source>
        <dbReference type="Proteomes" id="UP001245285"/>
    </source>
</evidence>
<evidence type="ECO:0000313" key="2">
    <source>
        <dbReference type="EMBL" id="MDT0647478.1"/>
    </source>
</evidence>
<keyword evidence="3" id="KW-1185">Reference proteome</keyword>
<sequence length="206" mass="23679">MSLLSTKDFAELAGVKLATLRQHVRREKVVKTGNYINTEHPTNAIYLTDQWSKHGKPNMIPKETITEKPSIENIAFENTDKSIALKAADWTLRKKEADALISERRAQELYYKNQRLQGKLMPIEIVEKTMVINIQSVFRSFEASAENIASVYNERLGGDRSSLTEMITRMREELERAINTAKRKSSEEIKALMQEYSVTRSRGEKK</sequence>
<evidence type="ECO:0008006" key="4">
    <source>
        <dbReference type="Google" id="ProtNLM"/>
    </source>
</evidence>
<name>A0ABU3CM95_9FLAO</name>
<evidence type="ECO:0000256" key="1">
    <source>
        <dbReference type="SAM" id="Coils"/>
    </source>
</evidence>